<evidence type="ECO:0000256" key="3">
    <source>
        <dbReference type="ARBA" id="ARBA00013036"/>
    </source>
</evidence>
<dbReference type="InterPro" id="IPR020541">
    <property type="entry name" value="Chorismate_synthase_CS"/>
</dbReference>
<dbReference type="Proteomes" id="UP001596267">
    <property type="component" value="Unassembled WGS sequence"/>
</dbReference>
<feature type="binding site" evidence="11">
    <location>
        <begin position="306"/>
        <end position="310"/>
    </location>
    <ligand>
        <name>FMN</name>
        <dbReference type="ChEBI" id="CHEBI:58210"/>
    </ligand>
</feature>
<dbReference type="PANTHER" id="PTHR21085:SF0">
    <property type="entry name" value="CHORISMATE SYNTHASE"/>
    <property type="match status" value="1"/>
</dbReference>
<dbReference type="InterPro" id="IPR035904">
    <property type="entry name" value="Chorismate_synth_AroC_sf"/>
</dbReference>
<keyword evidence="14" id="KW-1185">Reference proteome</keyword>
<keyword evidence="9 11" id="KW-0057">Aromatic amino acid biosynthesis</keyword>
<dbReference type="PIRSF" id="PIRSF001456">
    <property type="entry name" value="Chorismate_synth"/>
    <property type="match status" value="1"/>
</dbReference>
<evidence type="ECO:0000256" key="1">
    <source>
        <dbReference type="ARBA" id="ARBA00005044"/>
    </source>
</evidence>
<dbReference type="Gene3D" id="3.60.150.10">
    <property type="entry name" value="Chorismate synthase AroC"/>
    <property type="match status" value="1"/>
</dbReference>
<comment type="caution">
    <text evidence="13">The sequence shown here is derived from an EMBL/GenBank/DDBJ whole genome shotgun (WGS) entry which is preliminary data.</text>
</comment>
<dbReference type="NCBIfam" id="TIGR00033">
    <property type="entry name" value="aroC"/>
    <property type="match status" value="1"/>
</dbReference>
<keyword evidence="7 11" id="KW-0274">FAD</keyword>
<evidence type="ECO:0000313" key="13">
    <source>
        <dbReference type="EMBL" id="MFC6386697.1"/>
    </source>
</evidence>
<dbReference type="EMBL" id="JBHSTQ010000007">
    <property type="protein sequence ID" value="MFC6386697.1"/>
    <property type="molecule type" value="Genomic_DNA"/>
</dbReference>
<evidence type="ECO:0000256" key="5">
    <source>
        <dbReference type="ARBA" id="ARBA00022630"/>
    </source>
</evidence>
<evidence type="ECO:0000256" key="11">
    <source>
        <dbReference type="HAMAP-Rule" id="MF_00300"/>
    </source>
</evidence>
<comment type="cofactor">
    <cofactor evidence="11 12">
        <name>FMNH2</name>
        <dbReference type="ChEBI" id="CHEBI:57618"/>
    </cofactor>
    <text evidence="11 12">Reduced FMN (FMNH(2)).</text>
</comment>
<dbReference type="NCBIfam" id="NF003793">
    <property type="entry name" value="PRK05382.1"/>
    <property type="match status" value="1"/>
</dbReference>
<feature type="binding site" evidence="11">
    <location>
        <position position="47"/>
    </location>
    <ligand>
        <name>NADP(+)</name>
        <dbReference type="ChEBI" id="CHEBI:58349"/>
    </ligand>
</feature>
<dbReference type="InterPro" id="IPR000453">
    <property type="entry name" value="Chorismate_synth"/>
</dbReference>
<dbReference type="RefSeq" id="WP_253076977.1">
    <property type="nucleotide sequence ID" value="NZ_JAMXWN010000013.1"/>
</dbReference>
<proteinExistence type="inferred from homology"/>
<comment type="function">
    <text evidence="11">Catalyzes the anti-1,4-elimination of the C-3 phosphate and the C-6 proR hydrogen from 5-enolpyruvylshikimate-3-phosphate (EPSP) to yield chorismate, which is the branch point compound that serves as the starting substrate for the three terminal pathways of aromatic amino acid biosynthesis. This reaction introduces a second double bond into the aromatic ring system.</text>
</comment>
<accession>A0ABW1WGF6</accession>
<evidence type="ECO:0000256" key="12">
    <source>
        <dbReference type="RuleBase" id="RU000605"/>
    </source>
</evidence>
<evidence type="ECO:0000256" key="6">
    <source>
        <dbReference type="ARBA" id="ARBA00022643"/>
    </source>
</evidence>
<evidence type="ECO:0000256" key="10">
    <source>
        <dbReference type="ARBA" id="ARBA00023239"/>
    </source>
</evidence>
<evidence type="ECO:0000256" key="7">
    <source>
        <dbReference type="ARBA" id="ARBA00022827"/>
    </source>
</evidence>
<sequence>MSSCWGNQIKLTIFGESHGTAIGGVIDGLPPGLTIDFDEVGFQMKRRAPGQHQWSTHRHETDEWELLSGMFQGKTTGTPLAFQIRNRDQKSKAYAELNIVPRPSHADFTGNVRYHGYQDYRGGGHFSGRLTAPLVFAGAVARQVLATKNIQIGGHIRTIGTLSDTRFNPIDPASHLFREVALKQFPVIDDTAGDQMKALIESARKDCDSVGGTVEAAIIGVPAGIGSPIFDALESSMASILFAIPAVKGVSFGDGFDITTLRGSQANDQYDQMDDQRNLTTSSNHNGGILGGITSGMPILLNVAFKPTASIAKPQQSINMRTGEQTKLIVKGRHDPCIVPRAVPVVEAAMAFSLLDSICQIKGLEYWS</sequence>
<evidence type="ECO:0000256" key="2">
    <source>
        <dbReference type="ARBA" id="ARBA00008014"/>
    </source>
</evidence>
<dbReference type="PROSITE" id="PS00788">
    <property type="entry name" value="CHORISMATE_SYNTHASE_2"/>
    <property type="match status" value="1"/>
</dbReference>
<keyword evidence="5 11" id="KW-0285">Flavoprotein</keyword>
<comment type="catalytic activity">
    <reaction evidence="11 12">
        <text>5-O-(1-carboxyvinyl)-3-phosphoshikimate = chorismate + phosphate</text>
        <dbReference type="Rhea" id="RHEA:21020"/>
        <dbReference type="ChEBI" id="CHEBI:29748"/>
        <dbReference type="ChEBI" id="CHEBI:43474"/>
        <dbReference type="ChEBI" id="CHEBI:57701"/>
        <dbReference type="EC" id="4.2.3.5"/>
    </reaction>
</comment>
<feature type="binding site" evidence="11">
    <location>
        <begin position="125"/>
        <end position="127"/>
    </location>
    <ligand>
        <name>FMN</name>
        <dbReference type="ChEBI" id="CHEBI:58210"/>
    </ligand>
</feature>
<gene>
    <name evidence="11 13" type="primary">aroC</name>
    <name evidence="13" type="ORF">ACFP7A_08785</name>
</gene>
<feature type="binding site" evidence="11">
    <location>
        <position position="291"/>
    </location>
    <ligand>
        <name>FMN</name>
        <dbReference type="ChEBI" id="CHEBI:58210"/>
    </ligand>
</feature>
<evidence type="ECO:0000313" key="14">
    <source>
        <dbReference type="Proteomes" id="UP001596267"/>
    </source>
</evidence>
<keyword evidence="8 11" id="KW-0521">NADP</keyword>
<dbReference type="CDD" id="cd07304">
    <property type="entry name" value="Chorismate_synthase"/>
    <property type="match status" value="1"/>
</dbReference>
<keyword evidence="10 11" id="KW-0456">Lyase</keyword>
<keyword evidence="4 11" id="KW-0028">Amino-acid biosynthesis</keyword>
<comment type="subunit">
    <text evidence="11">Homotetramer.</text>
</comment>
<evidence type="ECO:0000256" key="4">
    <source>
        <dbReference type="ARBA" id="ARBA00022605"/>
    </source>
</evidence>
<protein>
    <recommendedName>
        <fullName evidence="3 11">Chorismate synthase</fullName>
        <shortName evidence="11">CS</shortName>
        <ecNumber evidence="3 11">4.2.3.5</ecNumber>
    </recommendedName>
    <alternativeName>
        <fullName evidence="11">5-enolpyruvylshikimate-3-phosphate phospholyase</fullName>
    </alternativeName>
</protein>
<reference evidence="14" key="1">
    <citation type="journal article" date="2019" name="Int. J. Syst. Evol. Microbiol.">
        <title>The Global Catalogue of Microorganisms (GCM) 10K type strain sequencing project: providing services to taxonomists for standard genome sequencing and annotation.</title>
        <authorList>
            <consortium name="The Broad Institute Genomics Platform"/>
            <consortium name="The Broad Institute Genome Sequencing Center for Infectious Disease"/>
            <person name="Wu L."/>
            <person name="Ma J."/>
        </authorList>
    </citation>
    <scope>NUCLEOTIDE SEQUENCE [LARGE SCALE GENOMIC DNA]</scope>
    <source>
        <strain evidence="14">CCUG 42001</strain>
    </source>
</reference>
<comment type="similarity">
    <text evidence="2 11 12">Belongs to the chorismate synthase family.</text>
</comment>
<comment type="pathway">
    <text evidence="1 11 12">Metabolic intermediate biosynthesis; chorismate biosynthesis; chorismate from D-erythrose 4-phosphate and phosphoenolpyruvate: step 7/7.</text>
</comment>
<keyword evidence="6 11" id="KW-0288">FMN</keyword>
<dbReference type="HAMAP" id="MF_00300">
    <property type="entry name" value="Chorismate_synth"/>
    <property type="match status" value="1"/>
</dbReference>
<dbReference type="PANTHER" id="PTHR21085">
    <property type="entry name" value="CHORISMATE SYNTHASE"/>
    <property type="match status" value="1"/>
</dbReference>
<name>A0ABW1WGF6_9BACL</name>
<evidence type="ECO:0000256" key="8">
    <source>
        <dbReference type="ARBA" id="ARBA00022857"/>
    </source>
</evidence>
<dbReference type="PROSITE" id="PS00789">
    <property type="entry name" value="CHORISMATE_SYNTHASE_3"/>
    <property type="match status" value="1"/>
</dbReference>
<evidence type="ECO:0000256" key="9">
    <source>
        <dbReference type="ARBA" id="ARBA00023141"/>
    </source>
</evidence>
<organism evidence="13 14">
    <name type="scientific">Sporolactobacillus kofuensis</name>
    <dbReference type="NCBI Taxonomy" id="269672"/>
    <lineage>
        <taxon>Bacteria</taxon>
        <taxon>Bacillati</taxon>
        <taxon>Bacillota</taxon>
        <taxon>Bacilli</taxon>
        <taxon>Bacillales</taxon>
        <taxon>Sporolactobacillaceae</taxon>
        <taxon>Sporolactobacillus</taxon>
    </lineage>
</organism>
<dbReference type="EC" id="4.2.3.5" evidence="3 11"/>
<dbReference type="SUPFAM" id="SSF103263">
    <property type="entry name" value="Chorismate synthase, AroC"/>
    <property type="match status" value="1"/>
</dbReference>
<dbReference type="Pfam" id="PF01264">
    <property type="entry name" value="Chorismate_synt"/>
    <property type="match status" value="1"/>
</dbReference>
<dbReference type="PROSITE" id="PS00787">
    <property type="entry name" value="CHORISMATE_SYNTHASE_1"/>
    <property type="match status" value="1"/>
</dbReference>
<comment type="caution">
    <text evidence="11">Lacks conserved residue(s) required for the propagation of feature annotation.</text>
</comment>
<feature type="binding site" evidence="11">
    <location>
        <position position="333"/>
    </location>
    <ligand>
        <name>FMN</name>
        <dbReference type="ChEBI" id="CHEBI:58210"/>
    </ligand>
</feature>
<dbReference type="GO" id="GO:0004107">
    <property type="term" value="F:chorismate synthase activity"/>
    <property type="evidence" value="ECO:0007669"/>
    <property type="project" value="UniProtKB-EC"/>
</dbReference>